<reference evidence="1 2" key="1">
    <citation type="submission" date="2017-01" db="EMBL/GenBank/DDBJ databases">
        <authorList>
            <person name="Varghese N."/>
            <person name="Submissions S."/>
        </authorList>
    </citation>
    <scope>NUCLEOTIDE SEQUENCE [LARGE SCALE GENOMIC DNA]</scope>
    <source>
        <strain evidence="1 2">ATCC 35905</strain>
    </source>
</reference>
<gene>
    <name evidence="1" type="ORF">SAMN05421828_14415</name>
</gene>
<accession>A0A8G2CNX6</accession>
<keyword evidence="2" id="KW-1185">Reference proteome</keyword>
<evidence type="ECO:0000313" key="1">
    <source>
        <dbReference type="EMBL" id="SIR51794.1"/>
    </source>
</evidence>
<proteinExistence type="predicted"/>
<evidence type="ECO:0008006" key="3">
    <source>
        <dbReference type="Google" id="ProtNLM"/>
    </source>
</evidence>
<sequence length="104" mass="11568">NLIAIFCLISWRIFWLTMANRTAPAEPPRCALTKLEISLLDHIVKDREPCSQKTLSHYLVKIARLGGYLARASDPPPGNTVMWRGMTRLTDITLGAVTMANICG</sequence>
<feature type="non-terminal residue" evidence="1">
    <location>
        <position position="1"/>
    </location>
</feature>
<dbReference type="EMBL" id="FTNE01000044">
    <property type="protein sequence ID" value="SIR51794.1"/>
    <property type="molecule type" value="Genomic_DNA"/>
</dbReference>
<dbReference type="PANTHER" id="PTHR37319:SF1">
    <property type="entry name" value="TRANSPOSASE TN5 DIMERISATION DOMAIN-CONTAINING PROTEIN"/>
    <property type="match status" value="1"/>
</dbReference>
<dbReference type="InterPro" id="IPR047768">
    <property type="entry name" value="Tn5p-like"/>
</dbReference>
<dbReference type="PANTHER" id="PTHR37319">
    <property type="entry name" value="TRANSPOSASE"/>
    <property type="match status" value="1"/>
</dbReference>
<protein>
    <recommendedName>
        <fullName evidence="3">Transposase Tn5 dimerisation domain-containing protein</fullName>
    </recommendedName>
</protein>
<dbReference type="SUPFAM" id="SSF53098">
    <property type="entry name" value="Ribonuclease H-like"/>
    <property type="match status" value="1"/>
</dbReference>
<dbReference type="AlphaFoldDB" id="A0A8G2CNX6"/>
<dbReference type="InterPro" id="IPR014737">
    <property type="entry name" value="Transposase_Tn5-like_C"/>
</dbReference>
<dbReference type="Proteomes" id="UP000186308">
    <property type="component" value="Unassembled WGS sequence"/>
</dbReference>
<dbReference type="InterPro" id="IPR012337">
    <property type="entry name" value="RNaseH-like_sf"/>
</dbReference>
<evidence type="ECO:0000313" key="2">
    <source>
        <dbReference type="Proteomes" id="UP000186308"/>
    </source>
</evidence>
<organism evidence="1 2">
    <name type="scientific">Acidiphilium rubrum</name>
    <dbReference type="NCBI Taxonomy" id="526"/>
    <lineage>
        <taxon>Bacteria</taxon>
        <taxon>Pseudomonadati</taxon>
        <taxon>Pseudomonadota</taxon>
        <taxon>Alphaproteobacteria</taxon>
        <taxon>Acetobacterales</taxon>
        <taxon>Acidocellaceae</taxon>
        <taxon>Acidiphilium</taxon>
    </lineage>
</organism>
<comment type="caution">
    <text evidence="1">The sequence shown here is derived from an EMBL/GenBank/DDBJ whole genome shotgun (WGS) entry which is preliminary data.</text>
</comment>
<dbReference type="Gene3D" id="1.10.740.10">
    <property type="entry name" value="Transferase Inhibitor Protein From Tn5, Chain"/>
    <property type="match status" value="1"/>
</dbReference>
<name>A0A8G2CNX6_ACIRU</name>